<dbReference type="InterPro" id="IPR018060">
    <property type="entry name" value="HTH_AraC"/>
</dbReference>
<dbReference type="PANTHER" id="PTHR46796">
    <property type="entry name" value="HTH-TYPE TRANSCRIPTIONAL ACTIVATOR RHAS-RELATED"/>
    <property type="match status" value="1"/>
</dbReference>
<comment type="caution">
    <text evidence="5">The sequence shown here is derived from an EMBL/GenBank/DDBJ whole genome shotgun (WGS) entry which is preliminary data.</text>
</comment>
<dbReference type="GO" id="GO:0003700">
    <property type="term" value="F:DNA-binding transcription factor activity"/>
    <property type="evidence" value="ECO:0007669"/>
    <property type="project" value="InterPro"/>
</dbReference>
<evidence type="ECO:0000256" key="3">
    <source>
        <dbReference type="ARBA" id="ARBA00023163"/>
    </source>
</evidence>
<protein>
    <submittedName>
        <fullName evidence="5">Helix-turn-helix domain-containing protein</fullName>
    </submittedName>
</protein>
<dbReference type="Gene3D" id="1.10.10.60">
    <property type="entry name" value="Homeodomain-like"/>
    <property type="match status" value="1"/>
</dbReference>
<dbReference type="AlphaFoldDB" id="A0A443IPU3"/>
<dbReference type="PANTHER" id="PTHR46796:SF13">
    <property type="entry name" value="HTH-TYPE TRANSCRIPTIONAL ACTIVATOR RHAS"/>
    <property type="match status" value="1"/>
</dbReference>
<dbReference type="Proteomes" id="UP000273811">
    <property type="component" value="Unassembled WGS sequence"/>
</dbReference>
<proteinExistence type="predicted"/>
<evidence type="ECO:0000313" key="5">
    <source>
        <dbReference type="EMBL" id="RWR07849.1"/>
    </source>
</evidence>
<name>A0A443IPU3_9BACI</name>
<dbReference type="InterPro" id="IPR046532">
    <property type="entry name" value="DUF6597"/>
</dbReference>
<dbReference type="EMBL" id="QYTU02000028">
    <property type="protein sequence ID" value="RWR07849.1"/>
    <property type="molecule type" value="Genomic_DNA"/>
</dbReference>
<keyword evidence="1" id="KW-0805">Transcription regulation</keyword>
<dbReference type="SMART" id="SM00342">
    <property type="entry name" value="HTH_ARAC"/>
    <property type="match status" value="1"/>
</dbReference>
<sequence>MYKIGGGIHMSNLTISRLSPRLDLKPFIKDIWIFESNGMLSEDEMRIIAPNGSVKLMMHYEGHLAGRIDGHSFPVPEHRLIVAGVSDCPVIADFDQGKPFGCICFELNPAAAYRLLTVPQHELRNVILPFGDIIDTSAIRILEEQMYVASDPVHKSVLFQDYFSVALTRTQRDTTFEQGVFAIINASGRISMASLSQQTGRSDRWLRAKFAERLGIGPKTFASIVRFQSCFQALLQDKHSFLQGGAFIDHYYDQAHFIKEFKRFMGYPPTKYTSLHNEVGEIIYF</sequence>
<gene>
    <name evidence="5" type="ORF">D4N35_012455</name>
</gene>
<keyword evidence="6" id="KW-1185">Reference proteome</keyword>
<dbReference type="Pfam" id="PF20240">
    <property type="entry name" value="DUF6597"/>
    <property type="match status" value="1"/>
</dbReference>
<evidence type="ECO:0000259" key="4">
    <source>
        <dbReference type="PROSITE" id="PS01124"/>
    </source>
</evidence>
<evidence type="ECO:0000313" key="6">
    <source>
        <dbReference type="Proteomes" id="UP000273811"/>
    </source>
</evidence>
<evidence type="ECO:0000256" key="1">
    <source>
        <dbReference type="ARBA" id="ARBA00023015"/>
    </source>
</evidence>
<feature type="domain" description="HTH araC/xylS-type" evidence="4">
    <location>
        <begin position="185"/>
        <end position="275"/>
    </location>
</feature>
<keyword evidence="3" id="KW-0804">Transcription</keyword>
<organism evidence="5 6">
    <name type="scientific">Siminovitchia fortis</name>
    <dbReference type="NCBI Taxonomy" id="254758"/>
    <lineage>
        <taxon>Bacteria</taxon>
        <taxon>Bacillati</taxon>
        <taxon>Bacillota</taxon>
        <taxon>Bacilli</taxon>
        <taxon>Bacillales</taxon>
        <taxon>Bacillaceae</taxon>
        <taxon>Siminovitchia</taxon>
    </lineage>
</organism>
<reference evidence="5" key="1">
    <citation type="submission" date="2018-12" db="EMBL/GenBank/DDBJ databases">
        <authorList>
            <person name="Sun L."/>
            <person name="Chen Z."/>
        </authorList>
    </citation>
    <scope>NUCLEOTIDE SEQUENCE [LARGE SCALE GENOMIC DNA]</scope>
    <source>
        <strain evidence="5">DSM 16012</strain>
    </source>
</reference>
<dbReference type="GO" id="GO:0043565">
    <property type="term" value="F:sequence-specific DNA binding"/>
    <property type="evidence" value="ECO:0007669"/>
    <property type="project" value="InterPro"/>
</dbReference>
<accession>A0A443IPU3</accession>
<keyword evidence="2" id="KW-0238">DNA-binding</keyword>
<dbReference type="PROSITE" id="PS01124">
    <property type="entry name" value="HTH_ARAC_FAMILY_2"/>
    <property type="match status" value="1"/>
</dbReference>
<dbReference type="InterPro" id="IPR050204">
    <property type="entry name" value="AraC_XylS_family_regulators"/>
</dbReference>
<dbReference type="OrthoDB" id="323290at2"/>
<dbReference type="Pfam" id="PF12833">
    <property type="entry name" value="HTH_18"/>
    <property type="match status" value="1"/>
</dbReference>
<evidence type="ECO:0000256" key="2">
    <source>
        <dbReference type="ARBA" id="ARBA00023125"/>
    </source>
</evidence>